<name>A0A4Y2JY98_ARAVE</name>
<dbReference type="InterPro" id="IPR036397">
    <property type="entry name" value="RNaseH_sf"/>
</dbReference>
<evidence type="ECO:0008006" key="3">
    <source>
        <dbReference type="Google" id="ProtNLM"/>
    </source>
</evidence>
<dbReference type="AlphaFoldDB" id="A0A4Y2JY98"/>
<organism evidence="1 2">
    <name type="scientific">Araneus ventricosus</name>
    <name type="common">Orbweaver spider</name>
    <name type="synonym">Epeira ventricosa</name>
    <dbReference type="NCBI Taxonomy" id="182803"/>
    <lineage>
        <taxon>Eukaryota</taxon>
        <taxon>Metazoa</taxon>
        <taxon>Ecdysozoa</taxon>
        <taxon>Arthropoda</taxon>
        <taxon>Chelicerata</taxon>
        <taxon>Arachnida</taxon>
        <taxon>Araneae</taxon>
        <taxon>Araneomorphae</taxon>
        <taxon>Entelegynae</taxon>
        <taxon>Araneoidea</taxon>
        <taxon>Araneidae</taxon>
        <taxon>Araneus</taxon>
    </lineage>
</organism>
<dbReference type="Gene3D" id="3.30.420.10">
    <property type="entry name" value="Ribonuclease H-like superfamily/Ribonuclease H"/>
    <property type="match status" value="2"/>
</dbReference>
<protein>
    <recommendedName>
        <fullName evidence="3">Tc1-like transposase DDE domain-containing protein</fullName>
    </recommendedName>
</protein>
<evidence type="ECO:0000313" key="2">
    <source>
        <dbReference type="Proteomes" id="UP000499080"/>
    </source>
</evidence>
<reference evidence="1 2" key="1">
    <citation type="journal article" date="2019" name="Sci. Rep.">
        <title>Orb-weaving spider Araneus ventricosus genome elucidates the spidroin gene catalogue.</title>
        <authorList>
            <person name="Kono N."/>
            <person name="Nakamura H."/>
            <person name="Ohtoshi R."/>
            <person name="Moran D.A.P."/>
            <person name="Shinohara A."/>
            <person name="Yoshida Y."/>
            <person name="Fujiwara M."/>
            <person name="Mori M."/>
            <person name="Tomita M."/>
            <person name="Arakawa K."/>
        </authorList>
    </citation>
    <scope>NUCLEOTIDE SEQUENCE [LARGE SCALE GENOMIC DNA]</scope>
</reference>
<sequence length="91" mass="10448">MVWRRKNEELDPKNLVGTLKYGGLDIHVWGCMSASGLDNDSKHTALKVRLWCLYNCPKNLKTPPQSPDLNPVEHIWGELEYENTSLIRKAN</sequence>
<dbReference type="Proteomes" id="UP000499080">
    <property type="component" value="Unassembled WGS sequence"/>
</dbReference>
<dbReference type="GO" id="GO:0003676">
    <property type="term" value="F:nucleic acid binding"/>
    <property type="evidence" value="ECO:0007669"/>
    <property type="project" value="InterPro"/>
</dbReference>
<evidence type="ECO:0000313" key="1">
    <source>
        <dbReference type="EMBL" id="GBM95060.1"/>
    </source>
</evidence>
<dbReference type="EMBL" id="BGPR01004024">
    <property type="protein sequence ID" value="GBM95060.1"/>
    <property type="molecule type" value="Genomic_DNA"/>
</dbReference>
<gene>
    <name evidence="1" type="ORF">AVEN_190460_1</name>
</gene>
<dbReference type="OrthoDB" id="6435577at2759"/>
<keyword evidence="2" id="KW-1185">Reference proteome</keyword>
<comment type="caution">
    <text evidence="1">The sequence shown here is derived from an EMBL/GenBank/DDBJ whole genome shotgun (WGS) entry which is preliminary data.</text>
</comment>
<accession>A0A4Y2JY98</accession>
<proteinExistence type="predicted"/>